<proteinExistence type="predicted"/>
<organism evidence="9 10">
    <name type="scientific">Brachybacterium vulturis</name>
    <dbReference type="NCBI Taxonomy" id="2017484"/>
    <lineage>
        <taxon>Bacteria</taxon>
        <taxon>Bacillati</taxon>
        <taxon>Actinomycetota</taxon>
        <taxon>Actinomycetes</taxon>
        <taxon>Micrococcales</taxon>
        <taxon>Dermabacteraceae</taxon>
        <taxon>Brachybacterium</taxon>
    </lineage>
</organism>
<evidence type="ECO:0000256" key="7">
    <source>
        <dbReference type="SAM" id="Phobius"/>
    </source>
</evidence>
<feature type="transmembrane region" description="Helical" evidence="7">
    <location>
        <begin position="251"/>
        <end position="271"/>
    </location>
</feature>
<dbReference type="InterPro" id="IPR011701">
    <property type="entry name" value="MFS"/>
</dbReference>
<evidence type="ECO:0000313" key="9">
    <source>
        <dbReference type="EMBL" id="ATG50618.1"/>
    </source>
</evidence>
<feature type="transmembrane region" description="Helical" evidence="7">
    <location>
        <begin position="283"/>
        <end position="304"/>
    </location>
</feature>
<dbReference type="Gene3D" id="1.20.1250.20">
    <property type="entry name" value="MFS general substrate transporter like domains"/>
    <property type="match status" value="1"/>
</dbReference>
<evidence type="ECO:0000313" key="10">
    <source>
        <dbReference type="Proteomes" id="UP000218165"/>
    </source>
</evidence>
<dbReference type="KEGG" id="brz:CFK38_03105"/>
<feature type="transmembrane region" description="Helical" evidence="7">
    <location>
        <begin position="170"/>
        <end position="190"/>
    </location>
</feature>
<dbReference type="PROSITE" id="PS50850">
    <property type="entry name" value="MFS"/>
    <property type="match status" value="1"/>
</dbReference>
<dbReference type="SUPFAM" id="SSF103473">
    <property type="entry name" value="MFS general substrate transporter"/>
    <property type="match status" value="1"/>
</dbReference>
<dbReference type="CDD" id="cd06173">
    <property type="entry name" value="MFS_MefA_like"/>
    <property type="match status" value="1"/>
</dbReference>
<dbReference type="Pfam" id="PF07690">
    <property type="entry name" value="MFS_1"/>
    <property type="match status" value="1"/>
</dbReference>
<protein>
    <submittedName>
        <fullName evidence="9">MFS transporter</fullName>
    </submittedName>
</protein>
<keyword evidence="4 7" id="KW-1133">Transmembrane helix</keyword>
<reference evidence="10" key="1">
    <citation type="submission" date="2017-09" db="EMBL/GenBank/DDBJ databases">
        <title>Brachybacterium sp. VM2412.</title>
        <authorList>
            <person name="Tak E.J."/>
            <person name="Bae J.-W."/>
        </authorList>
    </citation>
    <scope>NUCLEOTIDE SEQUENCE [LARGE SCALE GENOMIC DNA]</scope>
    <source>
        <strain evidence="10">VM2412</strain>
    </source>
</reference>
<keyword evidence="10" id="KW-1185">Reference proteome</keyword>
<evidence type="ECO:0000256" key="2">
    <source>
        <dbReference type="ARBA" id="ARBA00022475"/>
    </source>
</evidence>
<feature type="transmembrane region" description="Helical" evidence="7">
    <location>
        <begin position="336"/>
        <end position="357"/>
    </location>
</feature>
<sequence>MEAMIPPLRRNARFQFLWAGSACTTLGTEINRIALPLTLLALTGSAARAGLVAAVLTASMLLAQMPAGIWVDRHDRRRILLIAQAVQVLNAVALLAGLVAGYAGLPGFLVFAAVDGLCQAFLGPARQVSIRAVVPSSQLRGAFAQEEARSHAGRVAGPAIGGVLTGVGLLAPYLAMAVSVAAAWVFAMLAKVPRRPEEDEEADTGSASATDEEADTPEDGATRTSRPGMLAETRDALRWLLARRGLREMTLVLMAMNLCGGAVTLSLIVHIRSLGGTATLTGFVLTGIGIGGLLGALVSGWVTGKVAIGRLAVGVPAVLGLCLILAALPWTPWWPFFPILAFSLVTPALNVAAGAVISQLVPAGMLGRIGALLGMASMALSPLGPLIGGLLAGRLGGGWALVVAGAGFLLTALAGALSPTLRRFTASS</sequence>
<dbReference type="EMBL" id="CP023563">
    <property type="protein sequence ID" value="ATG50618.1"/>
    <property type="molecule type" value="Genomic_DNA"/>
</dbReference>
<evidence type="ECO:0000256" key="6">
    <source>
        <dbReference type="SAM" id="MobiDB-lite"/>
    </source>
</evidence>
<dbReference type="InterPro" id="IPR036259">
    <property type="entry name" value="MFS_trans_sf"/>
</dbReference>
<comment type="subcellular location">
    <subcellularLocation>
        <location evidence="1">Cell membrane</location>
        <topology evidence="1">Multi-pass membrane protein</topology>
    </subcellularLocation>
</comment>
<evidence type="ECO:0000259" key="8">
    <source>
        <dbReference type="PROSITE" id="PS50850"/>
    </source>
</evidence>
<dbReference type="InterPro" id="IPR020846">
    <property type="entry name" value="MFS_dom"/>
</dbReference>
<feature type="transmembrane region" description="Helical" evidence="7">
    <location>
        <begin position="369"/>
        <end position="392"/>
    </location>
</feature>
<keyword evidence="5 7" id="KW-0472">Membrane</keyword>
<feature type="region of interest" description="Disordered" evidence="6">
    <location>
        <begin position="196"/>
        <end position="227"/>
    </location>
</feature>
<dbReference type="GO" id="GO:0005886">
    <property type="term" value="C:plasma membrane"/>
    <property type="evidence" value="ECO:0007669"/>
    <property type="project" value="UniProtKB-SubCell"/>
</dbReference>
<dbReference type="PANTHER" id="PTHR23513">
    <property type="entry name" value="INTEGRAL MEMBRANE EFFLUX PROTEIN-RELATED"/>
    <property type="match status" value="1"/>
</dbReference>
<evidence type="ECO:0000256" key="5">
    <source>
        <dbReference type="ARBA" id="ARBA00023136"/>
    </source>
</evidence>
<evidence type="ECO:0000256" key="4">
    <source>
        <dbReference type="ARBA" id="ARBA00022989"/>
    </source>
</evidence>
<gene>
    <name evidence="9" type="ORF">CFK38_03105</name>
</gene>
<dbReference type="AlphaFoldDB" id="A0A291GKA9"/>
<feature type="transmembrane region" description="Helical" evidence="7">
    <location>
        <begin position="51"/>
        <end position="71"/>
    </location>
</feature>
<feature type="domain" description="Major facilitator superfamily (MFS) profile" evidence="8">
    <location>
        <begin position="1"/>
        <end position="423"/>
    </location>
</feature>
<keyword evidence="3 7" id="KW-0812">Transmembrane</keyword>
<dbReference type="PANTHER" id="PTHR23513:SF11">
    <property type="entry name" value="STAPHYLOFERRIN A TRANSPORTER"/>
    <property type="match status" value="1"/>
</dbReference>
<dbReference type="Proteomes" id="UP000218165">
    <property type="component" value="Chromosome"/>
</dbReference>
<feature type="transmembrane region" description="Helical" evidence="7">
    <location>
        <begin position="92"/>
        <end position="114"/>
    </location>
</feature>
<keyword evidence="2" id="KW-1003">Cell membrane</keyword>
<feature type="transmembrane region" description="Helical" evidence="7">
    <location>
        <begin position="398"/>
        <end position="417"/>
    </location>
</feature>
<name>A0A291GKA9_9MICO</name>
<feature type="transmembrane region" description="Helical" evidence="7">
    <location>
        <begin position="311"/>
        <end position="330"/>
    </location>
</feature>
<evidence type="ECO:0000256" key="3">
    <source>
        <dbReference type="ARBA" id="ARBA00022692"/>
    </source>
</evidence>
<evidence type="ECO:0000256" key="1">
    <source>
        <dbReference type="ARBA" id="ARBA00004651"/>
    </source>
</evidence>
<dbReference type="GO" id="GO:0022857">
    <property type="term" value="F:transmembrane transporter activity"/>
    <property type="evidence" value="ECO:0007669"/>
    <property type="project" value="InterPro"/>
</dbReference>
<accession>A0A291GKA9</accession>